<dbReference type="PANTHER" id="PTHR30126">
    <property type="entry name" value="HTH-TYPE TRANSCRIPTIONAL REGULATOR"/>
    <property type="match status" value="1"/>
</dbReference>
<dbReference type="OrthoDB" id="9785745at2"/>
<dbReference type="KEGG" id="lol:LACOL_0691"/>
<dbReference type="Pfam" id="PF03466">
    <property type="entry name" value="LysR_substrate"/>
    <property type="match status" value="1"/>
</dbReference>
<dbReference type="GO" id="GO:0000976">
    <property type="term" value="F:transcription cis-regulatory region binding"/>
    <property type="evidence" value="ECO:0007669"/>
    <property type="project" value="TreeGrafter"/>
</dbReference>
<dbReference type="Gene3D" id="3.40.190.290">
    <property type="match status" value="1"/>
</dbReference>
<protein>
    <recommendedName>
        <fullName evidence="5">HTH lysR-type domain-containing protein</fullName>
    </recommendedName>
</protein>
<evidence type="ECO:0000256" key="3">
    <source>
        <dbReference type="ARBA" id="ARBA00023125"/>
    </source>
</evidence>
<evidence type="ECO:0000259" key="5">
    <source>
        <dbReference type="PROSITE" id="PS50931"/>
    </source>
</evidence>
<dbReference type="InterPro" id="IPR000847">
    <property type="entry name" value="LysR_HTH_N"/>
</dbReference>
<keyword evidence="4" id="KW-0804">Transcription</keyword>
<dbReference type="GO" id="GO:0003700">
    <property type="term" value="F:DNA-binding transcription factor activity"/>
    <property type="evidence" value="ECO:0007669"/>
    <property type="project" value="InterPro"/>
</dbReference>
<feature type="domain" description="HTH lysR-type" evidence="5">
    <location>
        <begin position="1"/>
        <end position="58"/>
    </location>
</feature>
<evidence type="ECO:0000256" key="1">
    <source>
        <dbReference type="ARBA" id="ARBA00009437"/>
    </source>
</evidence>
<gene>
    <name evidence="6" type="ORF">FC70_GL000605</name>
</gene>
<dbReference type="PATRIC" id="fig|1423778.4.peg.632"/>
<dbReference type="STRING" id="1423778.FC70_GL000605"/>
<dbReference type="EMBL" id="AZFE01000030">
    <property type="protein sequence ID" value="KRL56019.1"/>
    <property type="molecule type" value="Genomic_DNA"/>
</dbReference>
<keyword evidence="2" id="KW-0805">Transcription regulation</keyword>
<dbReference type="PRINTS" id="PR00039">
    <property type="entry name" value="HTHLYSR"/>
</dbReference>
<comment type="caution">
    <text evidence="6">The sequence shown here is derived from an EMBL/GenBank/DDBJ whole genome shotgun (WGS) entry which is preliminary data.</text>
</comment>
<keyword evidence="7" id="KW-1185">Reference proteome</keyword>
<name>A0A0R1RRT1_9LACO</name>
<dbReference type="Gene3D" id="1.10.10.10">
    <property type="entry name" value="Winged helix-like DNA-binding domain superfamily/Winged helix DNA-binding domain"/>
    <property type="match status" value="1"/>
</dbReference>
<dbReference type="SUPFAM" id="SSF53850">
    <property type="entry name" value="Periplasmic binding protein-like II"/>
    <property type="match status" value="1"/>
</dbReference>
<dbReference type="PANTHER" id="PTHR30126:SF64">
    <property type="entry name" value="HTH-TYPE TRANSCRIPTIONAL REGULATOR CITR"/>
    <property type="match status" value="1"/>
</dbReference>
<dbReference type="InterPro" id="IPR036388">
    <property type="entry name" value="WH-like_DNA-bd_sf"/>
</dbReference>
<evidence type="ECO:0000313" key="6">
    <source>
        <dbReference type="EMBL" id="KRL56019.1"/>
    </source>
</evidence>
<dbReference type="Proteomes" id="UP000051697">
    <property type="component" value="Unassembled WGS sequence"/>
</dbReference>
<dbReference type="PROSITE" id="PS50931">
    <property type="entry name" value="HTH_LYSR"/>
    <property type="match status" value="1"/>
</dbReference>
<dbReference type="InterPro" id="IPR036390">
    <property type="entry name" value="WH_DNA-bd_sf"/>
</dbReference>
<sequence length="274" mass="32056">MNKLIETFRIVYETRNFSKAAELLFISQPTVSAQIKQLERDLKTELFIRQGRKEIISTPQADILYEKSIDLLDGWKHLYQEIQNAEHKMFTIKIGASHTFALYLLPGLLIALNQKFPKYNFKIQMLNSFEVVNALEQHTIDIGIIEKPLSNKNIERYPLLDDQLVLAGNPDIGPWLVREGTSGVYYYMNRYLEENNIHEPMMEIQNNAIIAKLINSGFGCSILSKRAVIDVPYQDLGSDYLRKFYMIERSHNVYPEINNCRHFIQQWTKTYQEK</sequence>
<keyword evidence="3" id="KW-0238">DNA-binding</keyword>
<comment type="similarity">
    <text evidence="1">Belongs to the LysR transcriptional regulatory family.</text>
</comment>
<dbReference type="AlphaFoldDB" id="A0A0R1RRT1"/>
<accession>A0A0R1RRT1</accession>
<organism evidence="6 7">
    <name type="scientific">Paucilactobacillus oligofermentans DSM 15707 = LMG 22743</name>
    <dbReference type="NCBI Taxonomy" id="1423778"/>
    <lineage>
        <taxon>Bacteria</taxon>
        <taxon>Bacillati</taxon>
        <taxon>Bacillota</taxon>
        <taxon>Bacilli</taxon>
        <taxon>Lactobacillales</taxon>
        <taxon>Lactobacillaceae</taxon>
        <taxon>Paucilactobacillus</taxon>
    </lineage>
</organism>
<reference evidence="6 7" key="1">
    <citation type="journal article" date="2015" name="Genome Announc.">
        <title>Expanding the biotechnology potential of lactobacilli through comparative genomics of 213 strains and associated genera.</title>
        <authorList>
            <person name="Sun Z."/>
            <person name="Harris H.M."/>
            <person name="McCann A."/>
            <person name="Guo C."/>
            <person name="Argimon S."/>
            <person name="Zhang W."/>
            <person name="Yang X."/>
            <person name="Jeffery I.B."/>
            <person name="Cooney J.C."/>
            <person name="Kagawa T.F."/>
            <person name="Liu W."/>
            <person name="Song Y."/>
            <person name="Salvetti E."/>
            <person name="Wrobel A."/>
            <person name="Rasinkangas P."/>
            <person name="Parkhill J."/>
            <person name="Rea M.C."/>
            <person name="O'Sullivan O."/>
            <person name="Ritari J."/>
            <person name="Douillard F.P."/>
            <person name="Paul Ross R."/>
            <person name="Yang R."/>
            <person name="Briner A.E."/>
            <person name="Felis G.E."/>
            <person name="de Vos W.M."/>
            <person name="Barrangou R."/>
            <person name="Klaenhammer T.R."/>
            <person name="Caufield P.W."/>
            <person name="Cui Y."/>
            <person name="Zhang H."/>
            <person name="O'Toole P.W."/>
        </authorList>
    </citation>
    <scope>NUCLEOTIDE SEQUENCE [LARGE SCALE GENOMIC DNA]</scope>
    <source>
        <strain evidence="6 7">DSM 15707</strain>
    </source>
</reference>
<evidence type="ECO:0000256" key="4">
    <source>
        <dbReference type="ARBA" id="ARBA00023163"/>
    </source>
</evidence>
<dbReference type="RefSeq" id="WP_057889577.1">
    <property type="nucleotide sequence ID" value="NZ_AZFE01000030.1"/>
</dbReference>
<dbReference type="InterPro" id="IPR005119">
    <property type="entry name" value="LysR_subst-bd"/>
</dbReference>
<dbReference type="Pfam" id="PF00126">
    <property type="entry name" value="HTH_1"/>
    <property type="match status" value="1"/>
</dbReference>
<evidence type="ECO:0000313" key="7">
    <source>
        <dbReference type="Proteomes" id="UP000051697"/>
    </source>
</evidence>
<proteinExistence type="inferred from homology"/>
<dbReference type="SUPFAM" id="SSF46785">
    <property type="entry name" value="Winged helix' DNA-binding domain"/>
    <property type="match status" value="1"/>
</dbReference>
<evidence type="ECO:0000256" key="2">
    <source>
        <dbReference type="ARBA" id="ARBA00023015"/>
    </source>
</evidence>